<dbReference type="RefSeq" id="XP_047755207.1">
    <property type="nucleotide sequence ID" value="XM_047900608.1"/>
</dbReference>
<proteinExistence type="predicted"/>
<feature type="compositionally biased region" description="Polar residues" evidence="1">
    <location>
        <begin position="9"/>
        <end position="20"/>
    </location>
</feature>
<reference evidence="2" key="1">
    <citation type="submission" date="2021-12" db="EMBL/GenBank/DDBJ databases">
        <authorList>
            <person name="Zaccaron A."/>
            <person name="Stergiopoulos I."/>
        </authorList>
    </citation>
    <scope>NUCLEOTIDE SEQUENCE</scope>
    <source>
        <strain evidence="2">Race5_Kim</strain>
    </source>
</reference>
<dbReference type="Proteomes" id="UP000756132">
    <property type="component" value="Chromosome 1"/>
</dbReference>
<accession>A0A9Q8L4U7</accession>
<dbReference type="GeneID" id="71981338"/>
<dbReference type="EMBL" id="CP090163">
    <property type="protein sequence ID" value="UJO10841.1"/>
    <property type="molecule type" value="Genomic_DNA"/>
</dbReference>
<keyword evidence="3" id="KW-1185">Reference proteome</keyword>
<feature type="region of interest" description="Disordered" evidence="1">
    <location>
        <begin position="1"/>
        <end position="22"/>
    </location>
</feature>
<dbReference type="KEGG" id="ffu:CLAFUR5_01460"/>
<protein>
    <submittedName>
        <fullName evidence="2">Uncharacterized protein</fullName>
    </submittedName>
</protein>
<organism evidence="2 3">
    <name type="scientific">Passalora fulva</name>
    <name type="common">Tomato leaf mold</name>
    <name type="synonym">Cladosporium fulvum</name>
    <dbReference type="NCBI Taxonomy" id="5499"/>
    <lineage>
        <taxon>Eukaryota</taxon>
        <taxon>Fungi</taxon>
        <taxon>Dikarya</taxon>
        <taxon>Ascomycota</taxon>
        <taxon>Pezizomycotina</taxon>
        <taxon>Dothideomycetes</taxon>
        <taxon>Dothideomycetidae</taxon>
        <taxon>Mycosphaerellales</taxon>
        <taxon>Mycosphaerellaceae</taxon>
        <taxon>Fulvia</taxon>
    </lineage>
</organism>
<reference evidence="2" key="2">
    <citation type="journal article" date="2022" name="Microb. Genom.">
        <title>A chromosome-scale genome assembly of the tomato pathogen Cladosporium fulvum reveals a compartmentalized genome architecture and the presence of a dispensable chromosome.</title>
        <authorList>
            <person name="Zaccaron A.Z."/>
            <person name="Chen L.H."/>
            <person name="Samaras A."/>
            <person name="Stergiopoulos I."/>
        </authorList>
    </citation>
    <scope>NUCLEOTIDE SEQUENCE</scope>
    <source>
        <strain evidence="2">Race5_Kim</strain>
    </source>
</reference>
<evidence type="ECO:0000313" key="3">
    <source>
        <dbReference type="Proteomes" id="UP000756132"/>
    </source>
</evidence>
<name>A0A9Q8L4U7_PASFU</name>
<sequence length="151" mass="16561">MADQFNIGHGTSSVARQSDSARLPMSLAQTQQSSTAFSNLAHLSAPAAAHTAIAAEPMTPISYLWPSTPTGGWYQLRPSSPIYIVDKIIYDHSMEAEVAAQTCSPNWLIHHTFPANVDIFRPAHQPATEIYVAIIRRATVRPDHRWLVATA</sequence>
<evidence type="ECO:0000313" key="2">
    <source>
        <dbReference type="EMBL" id="UJO10841.1"/>
    </source>
</evidence>
<gene>
    <name evidence="2" type="ORF">CLAFUR5_01460</name>
</gene>
<evidence type="ECO:0000256" key="1">
    <source>
        <dbReference type="SAM" id="MobiDB-lite"/>
    </source>
</evidence>
<dbReference type="AlphaFoldDB" id="A0A9Q8L4U7"/>